<proteinExistence type="predicted"/>
<feature type="transmembrane region" description="Helical" evidence="1">
    <location>
        <begin position="66"/>
        <end position="88"/>
    </location>
</feature>
<dbReference type="PANTHER" id="PTHR40089">
    <property type="entry name" value="ETHANOLAMINE UTILIZATION PROTEIN EUTH"/>
    <property type="match status" value="1"/>
</dbReference>
<dbReference type="NCBIfam" id="NF011667">
    <property type="entry name" value="PRK15086.1-3"/>
    <property type="match status" value="1"/>
</dbReference>
<feature type="transmembrane region" description="Helical" evidence="1">
    <location>
        <begin position="108"/>
        <end position="132"/>
    </location>
</feature>
<dbReference type="GO" id="GO:0034228">
    <property type="term" value="F:ethanolamine transmembrane transporter activity"/>
    <property type="evidence" value="ECO:0007669"/>
    <property type="project" value="InterPro"/>
</dbReference>
<evidence type="ECO:0000313" key="2">
    <source>
        <dbReference type="EMBL" id="SDJ09981.1"/>
    </source>
</evidence>
<dbReference type="RefSeq" id="WP_091588059.1">
    <property type="nucleotide sequence ID" value="NZ_FNDU01000023.1"/>
</dbReference>
<feature type="transmembrane region" description="Helical" evidence="1">
    <location>
        <begin position="278"/>
        <end position="296"/>
    </location>
</feature>
<dbReference type="PANTHER" id="PTHR40089:SF1">
    <property type="entry name" value="ETHANOLAMINE PERMEASE EUTH-RELATED"/>
    <property type="match status" value="1"/>
</dbReference>
<dbReference type="Proteomes" id="UP000199017">
    <property type="component" value="Unassembled WGS sequence"/>
</dbReference>
<keyword evidence="3" id="KW-1185">Reference proteome</keyword>
<evidence type="ECO:0000256" key="1">
    <source>
        <dbReference type="SAM" id="Phobius"/>
    </source>
</evidence>
<feature type="transmembrane region" description="Helical" evidence="1">
    <location>
        <begin position="170"/>
        <end position="189"/>
    </location>
</feature>
<dbReference type="PIRSF" id="PIRSF019466">
    <property type="entry name" value="EutH"/>
    <property type="match status" value="1"/>
</dbReference>
<dbReference type="STRING" id="930129.SAMN05216352_12329"/>
<organism evidence="2 3">
    <name type="scientific">Alteribacillus bidgolensis</name>
    <dbReference type="NCBI Taxonomy" id="930129"/>
    <lineage>
        <taxon>Bacteria</taxon>
        <taxon>Bacillati</taxon>
        <taxon>Bacillota</taxon>
        <taxon>Bacilli</taxon>
        <taxon>Bacillales</taxon>
        <taxon>Bacillaceae</taxon>
        <taxon>Alteribacillus</taxon>
    </lineage>
</organism>
<feature type="transmembrane region" description="Helical" evidence="1">
    <location>
        <begin position="237"/>
        <end position="257"/>
    </location>
</feature>
<dbReference type="OrthoDB" id="9778282at2"/>
<accession>A0A1G8QZ78</accession>
<name>A0A1G8QZ78_9BACI</name>
<dbReference type="GO" id="GO:0005886">
    <property type="term" value="C:plasma membrane"/>
    <property type="evidence" value="ECO:0007669"/>
    <property type="project" value="TreeGrafter"/>
</dbReference>
<keyword evidence="1" id="KW-1133">Transmembrane helix</keyword>
<feature type="transmembrane region" description="Helical" evidence="1">
    <location>
        <begin position="308"/>
        <end position="328"/>
    </location>
</feature>
<feature type="transmembrane region" description="Helical" evidence="1">
    <location>
        <begin position="7"/>
        <end position="26"/>
    </location>
</feature>
<sequence>MPELQEIILWFLAVFMVIGAVDKVLGNRYGYGEAFERGFASIGPIAVVMIGMISLAPVLAEILRPVVVPIFRFLGADPAMFATSVLALDMGGYALAEELAETKESAKFAGILLGTMLGPALTFTIPVALTMINKEDQNAMAKGMLAGIATIPIGLLIGGAAAGFSLRHMLADLVPIILFSILIVIGLWRKPTIMVRGFQRFGKAVVAFTTFATAIVIIEALTGWALIPGMNPSEEGILVVGSIAFILAGAFPLVQFVKNHWNGQSLRLGERFFMNEPALSGWVSSFAHVIPMFALVEEMKEEGKVMNFAFTVSGAFILGGHLAFTAAVDKNMIVPMLLGKFSGGISAMAVAYWMIKKEKTP</sequence>
<dbReference type="Pfam" id="PF04346">
    <property type="entry name" value="EutH"/>
    <property type="match status" value="1"/>
</dbReference>
<dbReference type="InterPro" id="IPR007441">
    <property type="entry name" value="EutH"/>
</dbReference>
<keyword evidence="1" id="KW-0812">Transmembrane</keyword>
<feature type="transmembrane region" description="Helical" evidence="1">
    <location>
        <begin position="337"/>
        <end position="355"/>
    </location>
</feature>
<feature type="transmembrane region" description="Helical" evidence="1">
    <location>
        <begin position="38"/>
        <end position="59"/>
    </location>
</feature>
<reference evidence="2 3" key="1">
    <citation type="submission" date="2016-10" db="EMBL/GenBank/DDBJ databases">
        <authorList>
            <person name="de Groot N.N."/>
        </authorList>
    </citation>
    <scope>NUCLEOTIDE SEQUENCE [LARGE SCALE GENOMIC DNA]</scope>
    <source>
        <strain evidence="3">P4B,CCM 7963,CECT 7998,DSM 25260,IBRC-M 10614,KCTC 13821</strain>
    </source>
</reference>
<dbReference type="EMBL" id="FNDU01000023">
    <property type="protein sequence ID" value="SDJ09981.1"/>
    <property type="molecule type" value="Genomic_DNA"/>
</dbReference>
<protein>
    <submittedName>
        <fullName evidence="2">Ethanolamine transporter</fullName>
    </submittedName>
</protein>
<evidence type="ECO:0000313" key="3">
    <source>
        <dbReference type="Proteomes" id="UP000199017"/>
    </source>
</evidence>
<gene>
    <name evidence="2" type="ORF">SAMN05216352_12329</name>
</gene>
<dbReference type="AlphaFoldDB" id="A0A1G8QZ78"/>
<feature type="transmembrane region" description="Helical" evidence="1">
    <location>
        <begin position="201"/>
        <end position="225"/>
    </location>
</feature>
<keyword evidence="1" id="KW-0472">Membrane</keyword>
<feature type="transmembrane region" description="Helical" evidence="1">
    <location>
        <begin position="144"/>
        <end position="164"/>
    </location>
</feature>